<name>A0ABP7C3I8_9ACTN</name>
<organism evidence="2 3">
    <name type="scientific">Nonomuraea antimicrobica</name>
    <dbReference type="NCBI Taxonomy" id="561173"/>
    <lineage>
        <taxon>Bacteria</taxon>
        <taxon>Bacillati</taxon>
        <taxon>Actinomycetota</taxon>
        <taxon>Actinomycetes</taxon>
        <taxon>Streptosporangiales</taxon>
        <taxon>Streptosporangiaceae</taxon>
        <taxon>Nonomuraea</taxon>
    </lineage>
</organism>
<dbReference type="Pfam" id="PF13560">
    <property type="entry name" value="HTH_31"/>
    <property type="match status" value="1"/>
</dbReference>
<protein>
    <submittedName>
        <fullName evidence="2">Helix-turn-helix transcriptional regulator</fullName>
    </submittedName>
</protein>
<dbReference type="InterPro" id="IPR010982">
    <property type="entry name" value="Lambda_DNA-bd_dom_sf"/>
</dbReference>
<dbReference type="InterPro" id="IPR043917">
    <property type="entry name" value="DUF5753"/>
</dbReference>
<keyword evidence="3" id="KW-1185">Reference proteome</keyword>
<evidence type="ECO:0000259" key="1">
    <source>
        <dbReference type="Pfam" id="PF19054"/>
    </source>
</evidence>
<gene>
    <name evidence="2" type="ORF">GCM10022224_045430</name>
</gene>
<evidence type="ECO:0000313" key="2">
    <source>
        <dbReference type="EMBL" id="GAA3676099.1"/>
    </source>
</evidence>
<dbReference type="Proteomes" id="UP001500902">
    <property type="component" value="Unassembled WGS sequence"/>
</dbReference>
<dbReference type="Gene3D" id="1.10.260.40">
    <property type="entry name" value="lambda repressor-like DNA-binding domains"/>
    <property type="match status" value="1"/>
</dbReference>
<feature type="domain" description="DUF5753" evidence="1">
    <location>
        <begin position="104"/>
        <end position="289"/>
    </location>
</feature>
<dbReference type="Pfam" id="PF19054">
    <property type="entry name" value="DUF5753"/>
    <property type="match status" value="1"/>
</dbReference>
<proteinExistence type="predicted"/>
<dbReference type="InterPro" id="IPR001387">
    <property type="entry name" value="Cro/C1-type_HTH"/>
</dbReference>
<dbReference type="EMBL" id="BAAAZP010000087">
    <property type="protein sequence ID" value="GAA3676099.1"/>
    <property type="molecule type" value="Genomic_DNA"/>
</dbReference>
<dbReference type="CDD" id="cd00093">
    <property type="entry name" value="HTH_XRE"/>
    <property type="match status" value="1"/>
</dbReference>
<comment type="caution">
    <text evidence="2">The sequence shown here is derived from an EMBL/GenBank/DDBJ whole genome shotgun (WGS) entry which is preliminary data.</text>
</comment>
<dbReference type="SUPFAM" id="SSF47413">
    <property type="entry name" value="lambda repressor-like DNA-binding domains"/>
    <property type="match status" value="1"/>
</dbReference>
<evidence type="ECO:0000313" key="3">
    <source>
        <dbReference type="Proteomes" id="UP001500902"/>
    </source>
</evidence>
<accession>A0ABP7C3I8</accession>
<sequence>MQTLIIVIGGCDRRMQLSVVAARLSALRAGSRLSMKSAAQAAGLNTSTIFRIEHGLVAPREATVRILLELYGEGEHAPRLLSLLREERVPGWYDAPGVPLGHSAFLELEDRAQIVYTYCPQQVPPLLQTPAYALAVALATLPVGAPYEERATYEGAARAAGLVAARQRVLDRHGGPRLWAILDRTALLDPPLCRAEDRRDQIDALVMAAKQEHVAVQIARPAAECGYLYQGPPFTLLRFRERDRADVLVLHLLHAPVVIEDRRRVEEHQQAFARLSLSALPVDATPDVLDGVRVGP</sequence>
<reference evidence="3" key="1">
    <citation type="journal article" date="2019" name="Int. J. Syst. Evol. Microbiol.">
        <title>The Global Catalogue of Microorganisms (GCM) 10K type strain sequencing project: providing services to taxonomists for standard genome sequencing and annotation.</title>
        <authorList>
            <consortium name="The Broad Institute Genomics Platform"/>
            <consortium name="The Broad Institute Genome Sequencing Center for Infectious Disease"/>
            <person name="Wu L."/>
            <person name="Ma J."/>
        </authorList>
    </citation>
    <scope>NUCLEOTIDE SEQUENCE [LARGE SCALE GENOMIC DNA]</scope>
    <source>
        <strain evidence="3">JCM 16904</strain>
    </source>
</reference>